<dbReference type="InterPro" id="IPR053136">
    <property type="entry name" value="UTP_pyrophosphatase-like"/>
</dbReference>
<evidence type="ECO:0000313" key="2">
    <source>
        <dbReference type="EMBL" id="RBO97795.1"/>
    </source>
</evidence>
<protein>
    <recommendedName>
        <fullName evidence="1">YgjP-like metallopeptidase domain-containing protein</fullName>
    </recommendedName>
</protein>
<dbReference type="EMBL" id="QNRH01000002">
    <property type="protein sequence ID" value="RBO97795.1"/>
    <property type="molecule type" value="Genomic_DNA"/>
</dbReference>
<reference evidence="2 3" key="1">
    <citation type="submission" date="2018-06" db="EMBL/GenBank/DDBJ databases">
        <title>Genomic Encyclopedia of Type Strains, Phase IV (KMG-IV): sequencing the most valuable type-strain genomes for metagenomic binning, comparative biology and taxonomic classification.</title>
        <authorList>
            <person name="Goeker M."/>
        </authorList>
    </citation>
    <scope>NUCLEOTIDE SEQUENCE [LARGE SCALE GENOMIC DNA]</scope>
    <source>
        <strain evidence="2 3">DSM 25619</strain>
    </source>
</reference>
<dbReference type="AlphaFoldDB" id="A0A366E6U2"/>
<sequence length="265" mass="29739">MILSLFRKPPLKKAAKKQPAPKALRAERTYPVAGRTLPLNIWENPRAKRLTLRIETGGKAIRVTVPPRLPERELDLFIARHHGWIEAQISKVPVTVPFMDGSTIHIRGIAHRIVHEPLKRGTTRQDHDENGQAILIVHGDAHHMGRRIADYLKKLAKTDINGLVLVHTGRIGKPATSVRFKDTTSRWGSCTSKGDLAFSWRIMMAPAEVINYLVAHEVAHLCEMNHGPDFWALCTRLCPDTPTSRAWLKRHGSALHAVSFTSVTD</sequence>
<evidence type="ECO:0000313" key="3">
    <source>
        <dbReference type="Proteomes" id="UP000252893"/>
    </source>
</evidence>
<dbReference type="Gene3D" id="3.30.2010.10">
    <property type="entry name" value="Metalloproteases ('zincins'), catalytic domain"/>
    <property type="match status" value="1"/>
</dbReference>
<dbReference type="CDD" id="cd07344">
    <property type="entry name" value="M48_yhfN_like"/>
    <property type="match status" value="1"/>
</dbReference>
<accession>A0A366E6U2</accession>
<dbReference type="Pfam" id="PF01863">
    <property type="entry name" value="YgjP-like"/>
    <property type="match status" value="1"/>
</dbReference>
<keyword evidence="3" id="KW-1185">Reference proteome</keyword>
<proteinExistence type="predicted"/>
<feature type="domain" description="YgjP-like metallopeptidase" evidence="1">
    <location>
        <begin position="48"/>
        <end position="251"/>
    </location>
</feature>
<gene>
    <name evidence="2" type="ORF">DFR47_102585</name>
</gene>
<dbReference type="InterPro" id="IPR002725">
    <property type="entry name" value="YgjP-like_metallopeptidase"/>
</dbReference>
<dbReference type="PANTHER" id="PTHR30399:SF1">
    <property type="entry name" value="UTP PYROPHOSPHATASE"/>
    <property type="match status" value="1"/>
</dbReference>
<evidence type="ECO:0000259" key="1">
    <source>
        <dbReference type="Pfam" id="PF01863"/>
    </source>
</evidence>
<dbReference type="Proteomes" id="UP000252893">
    <property type="component" value="Unassembled WGS sequence"/>
</dbReference>
<name>A0A366E6U2_9HYPH</name>
<dbReference type="OrthoDB" id="9795402at2"/>
<organism evidence="2 3">
    <name type="scientific">Pseudochrobactrum asaccharolyticum</name>
    <dbReference type="NCBI Taxonomy" id="354351"/>
    <lineage>
        <taxon>Bacteria</taxon>
        <taxon>Pseudomonadati</taxon>
        <taxon>Pseudomonadota</taxon>
        <taxon>Alphaproteobacteria</taxon>
        <taxon>Hyphomicrobiales</taxon>
        <taxon>Brucellaceae</taxon>
        <taxon>Pseudochrobactrum</taxon>
    </lineage>
</organism>
<dbReference type="RefSeq" id="WP_113943743.1">
    <property type="nucleotide sequence ID" value="NZ_JBHEEG010000002.1"/>
</dbReference>
<comment type="caution">
    <text evidence="2">The sequence shown here is derived from an EMBL/GenBank/DDBJ whole genome shotgun (WGS) entry which is preliminary data.</text>
</comment>
<dbReference type="PANTHER" id="PTHR30399">
    <property type="entry name" value="UNCHARACTERIZED PROTEIN YGJP"/>
    <property type="match status" value="1"/>
</dbReference>